<dbReference type="Pfam" id="PF01965">
    <property type="entry name" value="DJ-1_PfpI"/>
    <property type="match status" value="1"/>
</dbReference>
<organism evidence="2 3">
    <name type="scientific">Paraglaciecola psychrophila 170</name>
    <dbReference type="NCBI Taxonomy" id="1129794"/>
    <lineage>
        <taxon>Bacteria</taxon>
        <taxon>Pseudomonadati</taxon>
        <taxon>Pseudomonadota</taxon>
        <taxon>Gammaproteobacteria</taxon>
        <taxon>Alteromonadales</taxon>
        <taxon>Alteromonadaceae</taxon>
        <taxon>Paraglaciecola</taxon>
    </lineage>
</organism>
<dbReference type="AlphaFoldDB" id="K6Z3F0"/>
<dbReference type="CDD" id="cd03139">
    <property type="entry name" value="GATase1_PfpI_2"/>
    <property type="match status" value="1"/>
</dbReference>
<dbReference type="PANTHER" id="PTHR43130:SF14">
    <property type="entry name" value="DJ-1_PFPI DOMAIN-CONTAINING PROTEIN"/>
    <property type="match status" value="1"/>
</dbReference>
<dbReference type="InterPro" id="IPR002818">
    <property type="entry name" value="DJ-1/PfpI"/>
</dbReference>
<dbReference type="PANTHER" id="PTHR43130">
    <property type="entry name" value="ARAC-FAMILY TRANSCRIPTIONAL REGULATOR"/>
    <property type="match status" value="1"/>
</dbReference>
<dbReference type="STRING" id="1129794.C427_1432"/>
<dbReference type="GO" id="GO:0006355">
    <property type="term" value="P:regulation of DNA-templated transcription"/>
    <property type="evidence" value="ECO:0007669"/>
    <property type="project" value="TreeGrafter"/>
</dbReference>
<dbReference type="InterPro" id="IPR052158">
    <property type="entry name" value="INH-QAR"/>
</dbReference>
<accession>K6Z3F0</accession>
<feature type="domain" description="DJ-1/PfpI" evidence="1">
    <location>
        <begin position="12"/>
        <end position="178"/>
    </location>
</feature>
<gene>
    <name evidence="2" type="ORF">C427_1432</name>
</gene>
<sequence>MKHKEEQLNIGIYVYKNAEVLNFSGPFEVFASANRSNNENLRIHVFLIGETNLSIEARGGFCVTPKYDIHTHPELDLLVVVGGVHTDEMQKTHIIQLIQEQGHNVPIMASVCTGAFLLAQAGLLNSYQATTHWNDIEEFRQTYPDIPIIENVRWVDNQNVITSGGIPAGIDMSLRLLSKFSSQNLAILTAKQMESQWTNIGFYCLNKENLYAVT</sequence>
<dbReference type="SUPFAM" id="SSF52317">
    <property type="entry name" value="Class I glutamine amidotransferase-like"/>
    <property type="match status" value="1"/>
</dbReference>
<dbReference type="HOGENOM" id="CLU_000445_44_1_6"/>
<proteinExistence type="predicted"/>
<dbReference type="KEGG" id="gps:C427_1432"/>
<keyword evidence="3" id="KW-1185">Reference proteome</keyword>
<evidence type="ECO:0000259" key="1">
    <source>
        <dbReference type="Pfam" id="PF01965"/>
    </source>
</evidence>
<evidence type="ECO:0000313" key="2">
    <source>
        <dbReference type="EMBL" id="AGH43541.1"/>
    </source>
</evidence>
<protein>
    <submittedName>
        <fullName evidence="2">DJ-1/PfpI family protein</fullName>
    </submittedName>
</protein>
<dbReference type="RefSeq" id="WP_007641806.1">
    <property type="nucleotide sequence ID" value="NC_020514.1"/>
</dbReference>
<dbReference type="OrthoDB" id="9803764at2"/>
<dbReference type="PATRIC" id="fig|1129794.4.peg.1417"/>
<reference evidence="2 3" key="1">
    <citation type="journal article" date="2013" name="Genome Announc.">
        <title>Complete Genome Sequence of Glaciecola psychrophila Strain 170T.</title>
        <authorList>
            <person name="Yin J."/>
            <person name="Chen J."/>
            <person name="Liu G."/>
            <person name="Yu Y."/>
            <person name="Song L."/>
            <person name="Wang X."/>
            <person name="Qu X."/>
        </authorList>
    </citation>
    <scope>NUCLEOTIDE SEQUENCE [LARGE SCALE GENOMIC DNA]</scope>
    <source>
        <strain evidence="2 3">170</strain>
    </source>
</reference>
<evidence type="ECO:0000313" key="3">
    <source>
        <dbReference type="Proteomes" id="UP000011864"/>
    </source>
</evidence>
<dbReference type="Gene3D" id="3.40.50.880">
    <property type="match status" value="1"/>
</dbReference>
<dbReference type="EMBL" id="CP003837">
    <property type="protein sequence ID" value="AGH43541.1"/>
    <property type="molecule type" value="Genomic_DNA"/>
</dbReference>
<dbReference type="Proteomes" id="UP000011864">
    <property type="component" value="Chromosome"/>
</dbReference>
<dbReference type="eggNOG" id="COG4977">
    <property type="taxonomic scope" value="Bacteria"/>
</dbReference>
<dbReference type="InterPro" id="IPR029062">
    <property type="entry name" value="Class_I_gatase-like"/>
</dbReference>
<name>K6Z3F0_9ALTE</name>